<comment type="caution">
    <text evidence="3">The sequence shown here is derived from an EMBL/GenBank/DDBJ whole genome shotgun (WGS) entry which is preliminary data.</text>
</comment>
<gene>
    <name evidence="3" type="ORF">E1262_04350</name>
</gene>
<dbReference type="SUPFAM" id="SSF48452">
    <property type="entry name" value="TPR-like"/>
    <property type="match status" value="1"/>
</dbReference>
<dbReference type="GO" id="GO:0006355">
    <property type="term" value="P:regulation of DNA-templated transcription"/>
    <property type="evidence" value="ECO:0007669"/>
    <property type="project" value="InterPro"/>
</dbReference>
<dbReference type="Gene3D" id="1.25.40.10">
    <property type="entry name" value="Tetratricopeptide repeat domain"/>
    <property type="match status" value="1"/>
</dbReference>
<dbReference type="Proteomes" id="UP000295217">
    <property type="component" value="Unassembled WGS sequence"/>
</dbReference>
<evidence type="ECO:0000256" key="1">
    <source>
        <dbReference type="ARBA" id="ARBA00023125"/>
    </source>
</evidence>
<evidence type="ECO:0000259" key="2">
    <source>
        <dbReference type="PROSITE" id="PS50043"/>
    </source>
</evidence>
<dbReference type="Gene3D" id="1.10.10.10">
    <property type="entry name" value="Winged helix-like DNA-binding domain superfamily/Winged helix DNA-binding domain"/>
    <property type="match status" value="1"/>
</dbReference>
<accession>A0A4R5AJL8</accession>
<dbReference type="AlphaFoldDB" id="A0A4R5AJL8"/>
<sequence length="544" mass="57243">MTTTEALDRGRAAFERRAWAEAHAQLAGADAASPLSTADLELLAVSAYLAGHDDESAALQERLYGELLRAGRAHSAARCAVWLAFLLFNRGEQAQAGGWLARADRLLDEVGRDCAESGYLLVARARQMLAVGDEAVAAEMFAEVGAIGQRHRDVDLVVLGRMGQGRALVGLGKVTEGIALLDEVMVAVTSGEVGPVLTGIVYCTVLDACRATFDLRRAREWTTALSRWCEAQPDLVPYRGECQVHRAHVLRDQGAWQDALAVAGDACRRLSDPPGQPAVGDAHYERAELHRLRGEVAAAEDAYRLAGLSGRDPQPGLALLRLDQGRVAASVAGLRRALDEIPSPIERPALLAALVEALLAAGDADGADTAAAELAELAGAAQVPMLAAMSAYATASVRLSRGDPAGALAAARRSWAGFHDVATPYEAARARVLVGLACRELGDADAAAVEFDAAARTFRRLSAGPDLDRLRTLTDGGPAGGGGLTPRELEVLRLVAAGRSNRAIADALVLSDKTVARHVSNIFTKIGVSSRAAATAFAYEHDLV</sequence>
<proteinExistence type="predicted"/>
<dbReference type="PROSITE" id="PS00622">
    <property type="entry name" value="HTH_LUXR_1"/>
    <property type="match status" value="1"/>
</dbReference>
<evidence type="ECO:0000313" key="4">
    <source>
        <dbReference type="Proteomes" id="UP000295217"/>
    </source>
</evidence>
<dbReference type="PROSITE" id="PS50043">
    <property type="entry name" value="HTH_LUXR_2"/>
    <property type="match status" value="1"/>
</dbReference>
<dbReference type="InterPro" id="IPR036388">
    <property type="entry name" value="WH-like_DNA-bd_sf"/>
</dbReference>
<dbReference type="PANTHER" id="PTHR43214">
    <property type="entry name" value="TWO-COMPONENT RESPONSE REGULATOR"/>
    <property type="match status" value="1"/>
</dbReference>
<dbReference type="GO" id="GO:0003677">
    <property type="term" value="F:DNA binding"/>
    <property type="evidence" value="ECO:0007669"/>
    <property type="project" value="UniProtKB-KW"/>
</dbReference>
<dbReference type="CDD" id="cd06170">
    <property type="entry name" value="LuxR_C_like"/>
    <property type="match status" value="1"/>
</dbReference>
<reference evidence="3 4" key="1">
    <citation type="submission" date="2019-02" db="EMBL/GenBank/DDBJ databases">
        <title>Draft genome sequences of novel Actinobacteria.</title>
        <authorList>
            <person name="Sahin N."/>
            <person name="Ay H."/>
            <person name="Saygin H."/>
        </authorList>
    </citation>
    <scope>NUCLEOTIDE SEQUENCE [LARGE SCALE GENOMIC DNA]</scope>
    <source>
        <strain evidence="3 4">8K307</strain>
    </source>
</reference>
<name>A0A4R5AJL8_9ACTN</name>
<dbReference type="OrthoDB" id="27092at2"/>
<organism evidence="3 4">
    <name type="scientific">Jiangella aurantiaca</name>
    <dbReference type="NCBI Taxonomy" id="2530373"/>
    <lineage>
        <taxon>Bacteria</taxon>
        <taxon>Bacillati</taxon>
        <taxon>Actinomycetota</taxon>
        <taxon>Actinomycetes</taxon>
        <taxon>Jiangellales</taxon>
        <taxon>Jiangellaceae</taxon>
        <taxon>Jiangella</taxon>
    </lineage>
</organism>
<dbReference type="EMBL" id="SMLB01000004">
    <property type="protein sequence ID" value="TDD71965.1"/>
    <property type="molecule type" value="Genomic_DNA"/>
</dbReference>
<dbReference type="InterPro" id="IPR039420">
    <property type="entry name" value="WalR-like"/>
</dbReference>
<keyword evidence="1" id="KW-0238">DNA-binding</keyword>
<keyword evidence="4" id="KW-1185">Reference proteome</keyword>
<dbReference type="Pfam" id="PF00196">
    <property type="entry name" value="GerE"/>
    <property type="match status" value="1"/>
</dbReference>
<dbReference type="InterPro" id="IPR011990">
    <property type="entry name" value="TPR-like_helical_dom_sf"/>
</dbReference>
<dbReference type="SMART" id="SM00421">
    <property type="entry name" value="HTH_LUXR"/>
    <property type="match status" value="1"/>
</dbReference>
<dbReference type="InterPro" id="IPR016032">
    <property type="entry name" value="Sig_transdc_resp-reg_C-effctor"/>
</dbReference>
<protein>
    <submittedName>
        <fullName evidence="3">LuxR family transcriptional regulator</fullName>
    </submittedName>
</protein>
<dbReference type="InterPro" id="IPR000792">
    <property type="entry name" value="Tscrpt_reg_LuxR_C"/>
</dbReference>
<dbReference type="SUPFAM" id="SSF46894">
    <property type="entry name" value="C-terminal effector domain of the bipartite response regulators"/>
    <property type="match status" value="1"/>
</dbReference>
<dbReference type="PRINTS" id="PR00038">
    <property type="entry name" value="HTHLUXR"/>
</dbReference>
<evidence type="ECO:0000313" key="3">
    <source>
        <dbReference type="EMBL" id="TDD71965.1"/>
    </source>
</evidence>
<dbReference type="RefSeq" id="WP_132101805.1">
    <property type="nucleotide sequence ID" value="NZ_SMLB01000004.1"/>
</dbReference>
<feature type="domain" description="HTH luxR-type" evidence="2">
    <location>
        <begin position="477"/>
        <end position="542"/>
    </location>
</feature>